<dbReference type="InterPro" id="IPR017850">
    <property type="entry name" value="Alkaline_phosphatase_core_sf"/>
</dbReference>
<dbReference type="EMBL" id="JAPMSZ010000007">
    <property type="protein sequence ID" value="KAJ5096096.1"/>
    <property type="molecule type" value="Genomic_DNA"/>
</dbReference>
<name>A0A9W9F9I4_9EURO</name>
<dbReference type="RefSeq" id="XP_056511647.1">
    <property type="nucleotide sequence ID" value="XM_056656034.1"/>
</dbReference>
<reference evidence="4" key="1">
    <citation type="submission" date="2022-11" db="EMBL/GenBank/DDBJ databases">
        <authorList>
            <person name="Petersen C."/>
        </authorList>
    </citation>
    <scope>NUCLEOTIDE SEQUENCE</scope>
    <source>
        <strain evidence="4">IBT 34128</strain>
    </source>
</reference>
<dbReference type="OrthoDB" id="96314at2759"/>
<dbReference type="Proteomes" id="UP001141434">
    <property type="component" value="Unassembled WGS sequence"/>
</dbReference>
<evidence type="ECO:0000313" key="5">
    <source>
        <dbReference type="Proteomes" id="UP001141434"/>
    </source>
</evidence>
<feature type="domain" description="Sulfatase N-terminal" evidence="3">
    <location>
        <begin position="532"/>
        <end position="717"/>
    </location>
</feature>
<dbReference type="GeneID" id="81395202"/>
<keyword evidence="2" id="KW-0812">Transmembrane</keyword>
<evidence type="ECO:0000256" key="2">
    <source>
        <dbReference type="SAM" id="Phobius"/>
    </source>
</evidence>
<feature type="transmembrane region" description="Helical" evidence="2">
    <location>
        <begin position="12"/>
        <end position="30"/>
    </location>
</feature>
<feature type="transmembrane region" description="Helical" evidence="2">
    <location>
        <begin position="42"/>
        <end position="63"/>
    </location>
</feature>
<feature type="transmembrane region" description="Helical" evidence="2">
    <location>
        <begin position="120"/>
        <end position="140"/>
    </location>
</feature>
<comment type="caution">
    <text evidence="4">The sequence shown here is derived from an EMBL/GenBank/DDBJ whole genome shotgun (WGS) entry which is preliminary data.</text>
</comment>
<keyword evidence="5" id="KW-1185">Reference proteome</keyword>
<reference evidence="4" key="2">
    <citation type="journal article" date="2023" name="IMA Fungus">
        <title>Comparative genomic study of the Penicillium genus elucidates a diverse pangenome and 15 lateral gene transfer events.</title>
        <authorList>
            <person name="Petersen C."/>
            <person name="Sorensen T."/>
            <person name="Nielsen M.R."/>
            <person name="Sondergaard T.E."/>
            <person name="Sorensen J.L."/>
            <person name="Fitzpatrick D.A."/>
            <person name="Frisvad J.C."/>
            <person name="Nielsen K.L."/>
        </authorList>
    </citation>
    <scope>NUCLEOTIDE SEQUENCE</scope>
    <source>
        <strain evidence="4">IBT 34128</strain>
    </source>
</reference>
<proteinExistence type="predicted"/>
<evidence type="ECO:0000256" key="1">
    <source>
        <dbReference type="SAM" id="MobiDB-lite"/>
    </source>
</evidence>
<dbReference type="InterPro" id="IPR052701">
    <property type="entry name" value="GAG_Ulvan_Degrading_Sulfatases"/>
</dbReference>
<dbReference type="Pfam" id="PF00884">
    <property type="entry name" value="Sulfatase"/>
    <property type="match status" value="1"/>
</dbReference>
<organism evidence="4 5">
    <name type="scientific">Penicillium alfredii</name>
    <dbReference type="NCBI Taxonomy" id="1506179"/>
    <lineage>
        <taxon>Eukaryota</taxon>
        <taxon>Fungi</taxon>
        <taxon>Dikarya</taxon>
        <taxon>Ascomycota</taxon>
        <taxon>Pezizomycotina</taxon>
        <taxon>Eurotiomycetes</taxon>
        <taxon>Eurotiomycetidae</taxon>
        <taxon>Eurotiales</taxon>
        <taxon>Aspergillaceae</taxon>
        <taxon>Penicillium</taxon>
    </lineage>
</organism>
<gene>
    <name evidence="4" type="ORF">NUU61_005452</name>
</gene>
<dbReference type="SUPFAM" id="SSF53649">
    <property type="entry name" value="Alkaline phosphatase-like"/>
    <property type="match status" value="1"/>
</dbReference>
<accession>A0A9W9F9I4</accession>
<dbReference type="PANTHER" id="PTHR43751">
    <property type="entry name" value="SULFATASE"/>
    <property type="match status" value="1"/>
</dbReference>
<keyword evidence="2" id="KW-0472">Membrane</keyword>
<keyword evidence="2" id="KW-1133">Transmembrane helix</keyword>
<evidence type="ECO:0000259" key="3">
    <source>
        <dbReference type="Pfam" id="PF00884"/>
    </source>
</evidence>
<dbReference type="PANTHER" id="PTHR43751:SF3">
    <property type="entry name" value="SULFATASE N-TERMINAL DOMAIN-CONTAINING PROTEIN"/>
    <property type="match status" value="1"/>
</dbReference>
<feature type="transmembrane region" description="Helical" evidence="2">
    <location>
        <begin position="184"/>
        <end position="202"/>
    </location>
</feature>
<feature type="transmembrane region" description="Helical" evidence="2">
    <location>
        <begin position="75"/>
        <end position="99"/>
    </location>
</feature>
<protein>
    <recommendedName>
        <fullName evidence="3">Sulfatase N-terminal domain-containing protein</fullName>
    </recommendedName>
</protein>
<feature type="region of interest" description="Disordered" evidence="1">
    <location>
        <begin position="287"/>
        <end position="313"/>
    </location>
</feature>
<sequence length="850" mass="95185">MIISRPSFLRPLVLSVLAVSVLFSKGLHLFQHAISIPPTSFVAYFPTFFLQEALLIVGAWALLHKTTGVPSVLGTAVTVLITYLTFVLSASQTAFYLIAGSEVRWDAAASVGNDREGRKLIFSGLGSFLGAAVVLAIISWLVTPGLSVWINNWISALFSLAATNNSDEELPITTVEQPPRKRGLIRFWTVCAMLGTLGLYLLRPQVPYTHMSGSLPFTFFQALRPKPAITHQPGDHVFPLQDGLGEENWEGSNGHFKGWAPGMGLVYADKTTRPSWAFGNLPPGFHRWTDPSPNSGGDAQPGEHEDPKNGTSKHFYNPVDDPLRITNLDHKVLEPLTRALKDHPVPINHVVLVMMESARKEIFPFKYGSHLHRDILSSYRNQEIKALQEVNDRLSRLTPIAEKLTGESGGFSQSENPSTNKTWQDTAEPGMGGINVNGVLTGSSLSFKSVVMNHCGVGPLPVNFLKEVETEIYQPCFMQILDLLNRLKENSTDAGASGSGKDNEPIHNRKWNSVFLQTATGMYDHQNILNEMMGFKKAIYREDIGQNEAKYHHDDMKEINYFGYAEREVYPYLRDVVNNTVRDNERLFLSHFTSTTHHPWKTPSDFPDEQYFADDGVRTKHEDMNRYLNTVRYVDSWLGDMLGVLDEVGIANETLVVFVGDHGQAFHEDAPVSGTYENGHISNFRVPLVFRHPLLPRIQVNANATSMSVLPTILDLLATTQSLNQADTDVVIDLLNEYEGQSLIRPYQATHQGRQAWNFGVINAGGTMLSVGSAAVPYRLILPLKSDFEFVFSNLDMDPHEVSPLRGWSVVEVIHRVRREHGDKAADWVADAEKVGRWWVEERKRLWNYQ</sequence>
<dbReference type="InterPro" id="IPR000917">
    <property type="entry name" value="Sulfatase_N"/>
</dbReference>
<dbReference type="Gene3D" id="3.40.720.10">
    <property type="entry name" value="Alkaline Phosphatase, subunit A"/>
    <property type="match status" value="1"/>
</dbReference>
<evidence type="ECO:0000313" key="4">
    <source>
        <dbReference type="EMBL" id="KAJ5096096.1"/>
    </source>
</evidence>
<dbReference type="AlphaFoldDB" id="A0A9W9F9I4"/>